<dbReference type="AlphaFoldDB" id="A4BBS0"/>
<dbReference type="Gene3D" id="1.10.287.1080">
    <property type="entry name" value="MazG-like"/>
    <property type="match status" value="1"/>
</dbReference>
<evidence type="ECO:0000313" key="2">
    <source>
        <dbReference type="EMBL" id="EAR10405.1"/>
    </source>
</evidence>
<dbReference type="CDD" id="cd11523">
    <property type="entry name" value="NTP-PPase"/>
    <property type="match status" value="1"/>
</dbReference>
<dbReference type="RefSeq" id="WP_008046623.1">
    <property type="nucleotide sequence ID" value="NZ_CH724153.1"/>
</dbReference>
<gene>
    <name evidence="2" type="ORF">MED297_01250</name>
</gene>
<dbReference type="SUPFAM" id="SSF101386">
    <property type="entry name" value="all-alpha NTP pyrophosphatases"/>
    <property type="match status" value="1"/>
</dbReference>
<dbReference type="InterPro" id="IPR004518">
    <property type="entry name" value="MazG-like_dom"/>
</dbReference>
<dbReference type="Pfam" id="PF03819">
    <property type="entry name" value="MazG"/>
    <property type="match status" value="1"/>
</dbReference>
<accession>A4BBS0</accession>
<comment type="caution">
    <text evidence="2">The sequence shown here is derived from an EMBL/GenBank/DDBJ whole genome shotgun (WGS) entry which is preliminary data.</text>
</comment>
<feature type="domain" description="NTP pyrophosphohydrolase MazG-like" evidence="1">
    <location>
        <begin position="27"/>
        <end position="93"/>
    </location>
</feature>
<reference evidence="2 3" key="1">
    <citation type="submission" date="2006-02" db="EMBL/GenBank/DDBJ databases">
        <authorList>
            <person name="Pinhassi J."/>
            <person name="Pedros-Alio C."/>
            <person name="Ferriera S."/>
            <person name="Johnson J."/>
            <person name="Kravitz S."/>
            <person name="Halpern A."/>
            <person name="Remington K."/>
            <person name="Beeson K."/>
            <person name="Tran B."/>
            <person name="Rogers Y.-H."/>
            <person name="Friedman R."/>
            <person name="Venter J.C."/>
        </authorList>
    </citation>
    <scope>NUCLEOTIDE SEQUENCE [LARGE SCALE GENOMIC DNA]</scope>
    <source>
        <strain evidence="2 3">MED297</strain>
    </source>
</reference>
<organism evidence="2 3">
    <name type="scientific">Reinekea blandensis MED297</name>
    <dbReference type="NCBI Taxonomy" id="314283"/>
    <lineage>
        <taxon>Bacteria</taxon>
        <taxon>Pseudomonadati</taxon>
        <taxon>Pseudomonadota</taxon>
        <taxon>Gammaproteobacteria</taxon>
        <taxon>Oceanospirillales</taxon>
        <taxon>Saccharospirillaceae</taxon>
        <taxon>Reinekea</taxon>
    </lineage>
</organism>
<dbReference type="Proteomes" id="UP000005953">
    <property type="component" value="Unassembled WGS sequence"/>
</dbReference>
<keyword evidence="3" id="KW-1185">Reference proteome</keyword>
<dbReference type="STRING" id="314283.MED297_01250"/>
<dbReference type="EMBL" id="AAOE01000004">
    <property type="protein sequence ID" value="EAR10405.1"/>
    <property type="molecule type" value="Genomic_DNA"/>
</dbReference>
<name>A4BBS0_9GAMM</name>
<proteinExistence type="predicted"/>
<dbReference type="HOGENOM" id="CLU_2043221_0_0_6"/>
<sequence>MADLSKLIDVAKRKREFDKSNPWYVGPESYLNEISKEVDEVLETLPKGDLPHLEEELGDVIWDTLNAILALEHSHNVDIHSILQRTTDKYTFRIDGLEQGLSWQEVKQQEKST</sequence>
<protein>
    <submittedName>
        <fullName evidence="2">MazG-related protein</fullName>
    </submittedName>
</protein>
<evidence type="ECO:0000313" key="3">
    <source>
        <dbReference type="Proteomes" id="UP000005953"/>
    </source>
</evidence>
<evidence type="ECO:0000259" key="1">
    <source>
        <dbReference type="Pfam" id="PF03819"/>
    </source>
</evidence>
<dbReference type="OrthoDB" id="6196528at2"/>